<evidence type="ECO:0000256" key="1">
    <source>
        <dbReference type="ARBA" id="ARBA00022553"/>
    </source>
</evidence>
<gene>
    <name evidence="8" type="ORF">A3H38_03280</name>
</gene>
<evidence type="ECO:0000256" key="5">
    <source>
        <dbReference type="ARBA" id="ARBA00023163"/>
    </source>
</evidence>
<feature type="domain" description="Response regulatory" evidence="7">
    <location>
        <begin position="7"/>
        <end position="123"/>
    </location>
</feature>
<keyword evidence="2" id="KW-0902">Two-component regulatory system</keyword>
<protein>
    <recommendedName>
        <fullName evidence="7">Response regulatory domain-containing protein</fullName>
    </recommendedName>
</protein>
<evidence type="ECO:0000256" key="3">
    <source>
        <dbReference type="ARBA" id="ARBA00023015"/>
    </source>
</evidence>
<dbReference type="CDD" id="cd17574">
    <property type="entry name" value="REC_OmpR"/>
    <property type="match status" value="1"/>
</dbReference>
<evidence type="ECO:0000256" key="2">
    <source>
        <dbReference type="ARBA" id="ARBA00023012"/>
    </source>
</evidence>
<dbReference type="InterPro" id="IPR011006">
    <property type="entry name" value="CheY-like_superfamily"/>
</dbReference>
<dbReference type="InterPro" id="IPR001789">
    <property type="entry name" value="Sig_transdc_resp-reg_receiver"/>
</dbReference>
<dbReference type="PANTHER" id="PTHR44591:SF14">
    <property type="entry name" value="PROTEIN PILG"/>
    <property type="match status" value="1"/>
</dbReference>
<name>A0A1F4RGB9_UNCSA</name>
<keyword evidence="3" id="KW-0805">Transcription regulation</keyword>
<evidence type="ECO:0000256" key="4">
    <source>
        <dbReference type="ARBA" id="ARBA00023125"/>
    </source>
</evidence>
<dbReference type="FunFam" id="3.40.50.2300:FF:000001">
    <property type="entry name" value="DNA-binding response regulator PhoB"/>
    <property type="match status" value="1"/>
</dbReference>
<evidence type="ECO:0000256" key="6">
    <source>
        <dbReference type="PROSITE-ProRule" id="PRU00169"/>
    </source>
</evidence>
<dbReference type="AlphaFoldDB" id="A0A1F4RGB9"/>
<dbReference type="PANTHER" id="PTHR44591">
    <property type="entry name" value="STRESS RESPONSE REGULATOR PROTEIN 1"/>
    <property type="match status" value="1"/>
</dbReference>
<proteinExistence type="predicted"/>
<dbReference type="PROSITE" id="PS50110">
    <property type="entry name" value="RESPONSE_REGULATORY"/>
    <property type="match status" value="1"/>
</dbReference>
<reference evidence="8 9" key="1">
    <citation type="journal article" date="2016" name="Nat. Commun.">
        <title>Thousands of microbial genomes shed light on interconnected biogeochemical processes in an aquifer system.</title>
        <authorList>
            <person name="Anantharaman K."/>
            <person name="Brown C.T."/>
            <person name="Hug L.A."/>
            <person name="Sharon I."/>
            <person name="Castelle C.J."/>
            <person name="Probst A.J."/>
            <person name="Thomas B.C."/>
            <person name="Singh A."/>
            <person name="Wilkins M.J."/>
            <person name="Karaoz U."/>
            <person name="Brodie E.L."/>
            <person name="Williams K.H."/>
            <person name="Hubbard S.S."/>
            <person name="Banfield J.F."/>
        </authorList>
    </citation>
    <scope>NUCLEOTIDE SEQUENCE [LARGE SCALE GENOMIC DNA]</scope>
</reference>
<evidence type="ECO:0000313" key="8">
    <source>
        <dbReference type="EMBL" id="OGC07211.1"/>
    </source>
</evidence>
<comment type="caution">
    <text evidence="8">The sequence shown here is derived from an EMBL/GenBank/DDBJ whole genome shotgun (WGS) entry which is preliminary data.</text>
</comment>
<keyword evidence="5" id="KW-0804">Transcription</keyword>
<sequence length="126" mass="14364">MDNKKTRILLIEDDQDMAEAIRLRLEANNFDIILAHDGMEGLSKARTENPDLIILDVMLPKLDGFNLCRMLKFDEKHKSILIIILSAKVQKTDIERGKEVGADAYITKPFKAEELLAKIKELINSK</sequence>
<dbReference type="Gene3D" id="3.40.50.2300">
    <property type="match status" value="1"/>
</dbReference>
<dbReference type="GO" id="GO:0000160">
    <property type="term" value="P:phosphorelay signal transduction system"/>
    <property type="evidence" value="ECO:0007669"/>
    <property type="project" value="UniProtKB-KW"/>
</dbReference>
<dbReference type="SUPFAM" id="SSF52172">
    <property type="entry name" value="CheY-like"/>
    <property type="match status" value="1"/>
</dbReference>
<dbReference type="InterPro" id="IPR050595">
    <property type="entry name" value="Bact_response_regulator"/>
</dbReference>
<evidence type="ECO:0000259" key="7">
    <source>
        <dbReference type="PROSITE" id="PS50110"/>
    </source>
</evidence>
<feature type="modified residue" description="4-aspartylphosphate" evidence="6">
    <location>
        <position position="56"/>
    </location>
</feature>
<dbReference type="Pfam" id="PF00072">
    <property type="entry name" value="Response_reg"/>
    <property type="match status" value="1"/>
</dbReference>
<evidence type="ECO:0000313" key="9">
    <source>
        <dbReference type="Proteomes" id="UP000176938"/>
    </source>
</evidence>
<dbReference type="GO" id="GO:0003677">
    <property type="term" value="F:DNA binding"/>
    <property type="evidence" value="ECO:0007669"/>
    <property type="project" value="UniProtKB-KW"/>
</dbReference>
<keyword evidence="4" id="KW-0238">DNA-binding</keyword>
<dbReference type="Proteomes" id="UP000176938">
    <property type="component" value="Unassembled WGS sequence"/>
</dbReference>
<dbReference type="SMART" id="SM00448">
    <property type="entry name" value="REC"/>
    <property type="match status" value="1"/>
</dbReference>
<organism evidence="8 9">
    <name type="scientific">candidate division WOR-1 bacterium RIFCSPLOWO2_02_FULL_46_20</name>
    <dbReference type="NCBI Taxonomy" id="1802567"/>
    <lineage>
        <taxon>Bacteria</taxon>
        <taxon>Bacillati</taxon>
        <taxon>Saganbacteria</taxon>
    </lineage>
</organism>
<accession>A0A1F4RGB9</accession>
<dbReference type="EMBL" id="METP01000007">
    <property type="protein sequence ID" value="OGC07211.1"/>
    <property type="molecule type" value="Genomic_DNA"/>
</dbReference>
<keyword evidence="1 6" id="KW-0597">Phosphoprotein</keyword>